<evidence type="ECO:0000256" key="10">
    <source>
        <dbReference type="PROSITE-ProRule" id="PRU01360"/>
    </source>
</evidence>
<dbReference type="NCBIfam" id="TIGR04056">
    <property type="entry name" value="OMP_RagA_SusC"/>
    <property type="match status" value="1"/>
</dbReference>
<evidence type="ECO:0000256" key="5">
    <source>
        <dbReference type="ARBA" id="ARBA00022729"/>
    </source>
</evidence>
<protein>
    <submittedName>
        <fullName evidence="15">TonB-linked SusC/RagA family outer membrane protein</fullName>
    </submittedName>
</protein>
<dbReference type="PANTHER" id="PTHR30069:SF29">
    <property type="entry name" value="HEMOGLOBIN AND HEMOGLOBIN-HAPTOGLOBIN-BINDING PROTEIN 1-RELATED"/>
    <property type="match status" value="1"/>
</dbReference>
<keyword evidence="9 10" id="KW-0998">Cell outer membrane</keyword>
<evidence type="ECO:0000256" key="6">
    <source>
        <dbReference type="ARBA" id="ARBA00023077"/>
    </source>
</evidence>
<evidence type="ECO:0000256" key="11">
    <source>
        <dbReference type="RuleBase" id="RU003357"/>
    </source>
</evidence>
<dbReference type="PANTHER" id="PTHR30069">
    <property type="entry name" value="TONB-DEPENDENT OUTER MEMBRANE RECEPTOR"/>
    <property type="match status" value="1"/>
</dbReference>
<dbReference type="GO" id="GO:0009279">
    <property type="term" value="C:cell outer membrane"/>
    <property type="evidence" value="ECO:0007669"/>
    <property type="project" value="UniProtKB-SubCell"/>
</dbReference>
<accession>A0A4Q7MRF1</accession>
<evidence type="ECO:0000256" key="9">
    <source>
        <dbReference type="ARBA" id="ARBA00023237"/>
    </source>
</evidence>
<keyword evidence="4 10" id="KW-0812">Transmembrane</keyword>
<sequence length="1075" mass="117869">MRKMLLLLASFLLLSWQLFAQTRTISGKVTDDKSNPIPNASITVKGASVGTTTNADGNFSLTVPDNAKILVISAVGMAAQEHAIGSKTTFNVSLKAEDKALDEVVVVGYSKTTKEAFTGSAKVVTREQLNNKNVSNISSALAGEVAGVRAITSSGQPGSTATIRIRGIGSVNGNRSPLYVVDGVPYTGNLNALNMEDVASATVLKDAAATAIYGSRGANGVIVITTRDGRNKKSFIEVDGKIGSNMRLLPRYSVITSPEEYIELSWQAMHNRGLAEGLSPEDAKDYASDKLFSADGIAPVFNMWSLAGNELIDPATGKIKSNATRKYTPEDWEDYAFQSSSRKEVNLKMGGGDSKTNYYTSFGYLDDVGYSIQSDFKRLTGRLNLNHEVKSWLTTNMNINYANTKTNNQGQINDSRSVFWFVDNMPSIYPLFLRDASGEKIEDPYFGGYQFDYGRNGRKFGSSANAIADAKYNTRVSNRNELTGNASIILKPIKDLSFENRLGVSYYNNVAYLRENKFYGGSAEGGGYLSQTRTELLNLNLLSMLRYARRFGGHDLEVLAAHEATDYKQSITTASATGLVRNDGLEFNNTVVSLPNSSYANTNTLESYFAQANYNYDQTYYLSGTIRRDGSSRFLDGRKWGTFGSVGAGWIVSNMGFMQSSSISNTLTFLKLKASYGILGDQSGLGYYPGLDFYNILNLGDLPSLPPPTPGNADLTWETSKMFQVGVEFNVGSFLTGSIDYYQKNTTNLIFERRVGPSNGYALINVNDGELRNTGIEFDLTGHILKKKDYYLDLNINGEHFNNKITRMPLDPTSGNLPKIIDVQSPFGWAKGHSIYDFFMRGFAGVDPADGRSMWTVYYDDANDNKQFDDGEEVRELETFYSDNPDKKGKLLTGTTKTFAQATQHYIGKSAIPAVRGGINLRAGWRGFSLAVQVLYSLGGYAFEGNYQDLMSNDAIGGNNWSTDIRNAWKQPGDITNVPRISDNADKDVNATSSRFVTKANYLALNNIRLGYSIPASILKRVGVVDNLDVWVSGDNLWLHSARKGFNPAASETGASARYTYSPLSTISAGVRVRF</sequence>
<dbReference type="InterPro" id="IPR039426">
    <property type="entry name" value="TonB-dep_rcpt-like"/>
</dbReference>
<keyword evidence="8" id="KW-0675">Receptor</keyword>
<dbReference type="SUPFAM" id="SSF49464">
    <property type="entry name" value="Carboxypeptidase regulatory domain-like"/>
    <property type="match status" value="1"/>
</dbReference>
<evidence type="ECO:0000256" key="8">
    <source>
        <dbReference type="ARBA" id="ARBA00023170"/>
    </source>
</evidence>
<dbReference type="InterPro" id="IPR023997">
    <property type="entry name" value="TonB-dep_OMP_SusC/RagA_CS"/>
</dbReference>
<feature type="domain" description="TonB-dependent receptor-like beta-barrel" evidence="13">
    <location>
        <begin position="446"/>
        <end position="895"/>
    </location>
</feature>
<organism evidence="15 16">
    <name type="scientific">Pseudobacter ginsenosidimutans</name>
    <dbReference type="NCBI Taxonomy" id="661488"/>
    <lineage>
        <taxon>Bacteria</taxon>
        <taxon>Pseudomonadati</taxon>
        <taxon>Bacteroidota</taxon>
        <taxon>Chitinophagia</taxon>
        <taxon>Chitinophagales</taxon>
        <taxon>Chitinophagaceae</taxon>
        <taxon>Pseudobacter</taxon>
    </lineage>
</organism>
<comment type="subcellular location">
    <subcellularLocation>
        <location evidence="1 10">Cell outer membrane</location>
        <topology evidence="1 10">Multi-pass membrane protein</topology>
    </subcellularLocation>
</comment>
<dbReference type="Gene3D" id="2.170.130.10">
    <property type="entry name" value="TonB-dependent receptor, plug domain"/>
    <property type="match status" value="1"/>
</dbReference>
<dbReference type="InterPro" id="IPR000531">
    <property type="entry name" value="Beta-barrel_TonB"/>
</dbReference>
<comment type="caution">
    <text evidence="15">The sequence shown here is derived from an EMBL/GenBank/DDBJ whole genome shotgun (WGS) entry which is preliminary data.</text>
</comment>
<evidence type="ECO:0000256" key="2">
    <source>
        <dbReference type="ARBA" id="ARBA00022448"/>
    </source>
</evidence>
<dbReference type="FunFam" id="2.170.130.10:FF:000003">
    <property type="entry name" value="SusC/RagA family TonB-linked outer membrane protein"/>
    <property type="match status" value="1"/>
</dbReference>
<name>A0A4Q7MRF1_9BACT</name>
<evidence type="ECO:0000256" key="4">
    <source>
        <dbReference type="ARBA" id="ARBA00022692"/>
    </source>
</evidence>
<dbReference type="InterPro" id="IPR012910">
    <property type="entry name" value="Plug_dom"/>
</dbReference>
<feature type="domain" description="TonB-dependent receptor plug" evidence="14">
    <location>
        <begin position="115"/>
        <end position="221"/>
    </location>
</feature>
<keyword evidence="3 10" id="KW-1134">Transmembrane beta strand</keyword>
<evidence type="ECO:0000313" key="15">
    <source>
        <dbReference type="EMBL" id="RZS71342.1"/>
    </source>
</evidence>
<dbReference type="Proteomes" id="UP000293874">
    <property type="component" value="Unassembled WGS sequence"/>
</dbReference>
<evidence type="ECO:0000259" key="13">
    <source>
        <dbReference type="Pfam" id="PF00593"/>
    </source>
</evidence>
<evidence type="ECO:0000256" key="1">
    <source>
        <dbReference type="ARBA" id="ARBA00004571"/>
    </source>
</evidence>
<dbReference type="GO" id="GO:0015344">
    <property type="term" value="F:siderophore uptake transmembrane transporter activity"/>
    <property type="evidence" value="ECO:0007669"/>
    <property type="project" value="TreeGrafter"/>
</dbReference>
<keyword evidence="6 11" id="KW-0798">TonB box</keyword>
<dbReference type="EMBL" id="SGXA01000002">
    <property type="protein sequence ID" value="RZS71342.1"/>
    <property type="molecule type" value="Genomic_DNA"/>
</dbReference>
<reference evidence="15 16" key="1">
    <citation type="submission" date="2019-02" db="EMBL/GenBank/DDBJ databases">
        <title>Genomic Encyclopedia of Type Strains, Phase IV (KMG-IV): sequencing the most valuable type-strain genomes for metagenomic binning, comparative biology and taxonomic classification.</title>
        <authorList>
            <person name="Goeker M."/>
        </authorList>
    </citation>
    <scope>NUCLEOTIDE SEQUENCE [LARGE SCALE GENOMIC DNA]</scope>
    <source>
        <strain evidence="15 16">DSM 18116</strain>
    </source>
</reference>
<dbReference type="SUPFAM" id="SSF56935">
    <property type="entry name" value="Porins"/>
    <property type="match status" value="1"/>
</dbReference>
<dbReference type="InterPro" id="IPR023996">
    <property type="entry name" value="TonB-dep_OMP_SusC/RagA"/>
</dbReference>
<keyword evidence="7 10" id="KW-0472">Membrane</keyword>
<feature type="chain" id="PRO_5020249138" evidence="12">
    <location>
        <begin position="21"/>
        <end position="1075"/>
    </location>
</feature>
<evidence type="ECO:0000256" key="12">
    <source>
        <dbReference type="SAM" id="SignalP"/>
    </source>
</evidence>
<dbReference type="RefSeq" id="WP_130541860.1">
    <property type="nucleotide sequence ID" value="NZ_CP042431.1"/>
</dbReference>
<evidence type="ECO:0000313" key="16">
    <source>
        <dbReference type="Proteomes" id="UP000293874"/>
    </source>
</evidence>
<dbReference type="PROSITE" id="PS52016">
    <property type="entry name" value="TONB_DEPENDENT_REC_3"/>
    <property type="match status" value="1"/>
</dbReference>
<feature type="signal peptide" evidence="12">
    <location>
        <begin position="1"/>
        <end position="20"/>
    </location>
</feature>
<gene>
    <name evidence="15" type="ORF">EV199_3245</name>
</gene>
<dbReference type="NCBIfam" id="TIGR04057">
    <property type="entry name" value="SusC_RagA_signa"/>
    <property type="match status" value="1"/>
</dbReference>
<comment type="similarity">
    <text evidence="10 11">Belongs to the TonB-dependent receptor family.</text>
</comment>
<keyword evidence="5 12" id="KW-0732">Signal</keyword>
<dbReference type="Pfam" id="PF13715">
    <property type="entry name" value="CarbopepD_reg_2"/>
    <property type="match status" value="1"/>
</dbReference>
<dbReference type="AlphaFoldDB" id="A0A4Q7MRF1"/>
<dbReference type="InterPro" id="IPR037066">
    <property type="entry name" value="Plug_dom_sf"/>
</dbReference>
<evidence type="ECO:0000256" key="3">
    <source>
        <dbReference type="ARBA" id="ARBA00022452"/>
    </source>
</evidence>
<dbReference type="InterPro" id="IPR008969">
    <property type="entry name" value="CarboxyPept-like_regulatory"/>
</dbReference>
<dbReference type="InterPro" id="IPR036942">
    <property type="entry name" value="Beta-barrel_TonB_sf"/>
</dbReference>
<proteinExistence type="inferred from homology"/>
<evidence type="ECO:0000256" key="7">
    <source>
        <dbReference type="ARBA" id="ARBA00023136"/>
    </source>
</evidence>
<dbReference type="Pfam" id="PF07715">
    <property type="entry name" value="Plug"/>
    <property type="match status" value="1"/>
</dbReference>
<evidence type="ECO:0000259" key="14">
    <source>
        <dbReference type="Pfam" id="PF07715"/>
    </source>
</evidence>
<dbReference type="Gene3D" id="2.40.170.20">
    <property type="entry name" value="TonB-dependent receptor, beta-barrel domain"/>
    <property type="match status" value="1"/>
</dbReference>
<dbReference type="Pfam" id="PF00593">
    <property type="entry name" value="TonB_dep_Rec_b-barrel"/>
    <property type="match status" value="1"/>
</dbReference>
<dbReference type="OrthoDB" id="9768177at2"/>
<dbReference type="Gene3D" id="2.60.40.1120">
    <property type="entry name" value="Carboxypeptidase-like, regulatory domain"/>
    <property type="match status" value="1"/>
</dbReference>
<keyword evidence="2 10" id="KW-0813">Transport</keyword>
<keyword evidence="16" id="KW-1185">Reference proteome</keyword>
<dbReference type="GO" id="GO:0044718">
    <property type="term" value="P:siderophore transmembrane transport"/>
    <property type="evidence" value="ECO:0007669"/>
    <property type="project" value="TreeGrafter"/>
</dbReference>